<dbReference type="AlphaFoldDB" id="A0A8E0S3P7"/>
<keyword evidence="1" id="KW-0732">Signal</keyword>
<protein>
    <submittedName>
        <fullName evidence="3">Signal transducing adaptor molecule</fullName>
    </submittedName>
</protein>
<sequence>MSSNIFLLSLLFTEQCTSEKNTQDQWDLILRICEEYGSKEPKACLKAIGKRVFHKNPNVSIRAVTVSIYLCANGYSRSSF</sequence>
<accession>A0A8E0S3P7</accession>
<proteinExistence type="predicted"/>
<dbReference type="OrthoDB" id="10068368at2759"/>
<dbReference type="InterPro" id="IPR008942">
    <property type="entry name" value="ENTH_VHS"/>
</dbReference>
<dbReference type="EMBL" id="LUCM01003255">
    <property type="protein sequence ID" value="KAA0196071.1"/>
    <property type="molecule type" value="Genomic_DNA"/>
</dbReference>
<dbReference type="Gene3D" id="1.25.40.90">
    <property type="match status" value="1"/>
</dbReference>
<dbReference type="GO" id="GO:0035091">
    <property type="term" value="F:phosphatidylinositol binding"/>
    <property type="evidence" value="ECO:0007669"/>
    <property type="project" value="InterPro"/>
</dbReference>
<organism evidence="3 4">
    <name type="scientific">Fasciolopsis buskii</name>
    <dbReference type="NCBI Taxonomy" id="27845"/>
    <lineage>
        <taxon>Eukaryota</taxon>
        <taxon>Metazoa</taxon>
        <taxon>Spiralia</taxon>
        <taxon>Lophotrochozoa</taxon>
        <taxon>Platyhelminthes</taxon>
        <taxon>Trematoda</taxon>
        <taxon>Digenea</taxon>
        <taxon>Plagiorchiida</taxon>
        <taxon>Echinostomata</taxon>
        <taxon>Echinostomatoidea</taxon>
        <taxon>Fasciolidae</taxon>
        <taxon>Fasciolopsis</taxon>
    </lineage>
</organism>
<evidence type="ECO:0000313" key="4">
    <source>
        <dbReference type="Proteomes" id="UP000728185"/>
    </source>
</evidence>
<feature type="signal peptide" evidence="1">
    <location>
        <begin position="1"/>
        <end position="18"/>
    </location>
</feature>
<dbReference type="Proteomes" id="UP000728185">
    <property type="component" value="Unassembled WGS sequence"/>
</dbReference>
<evidence type="ECO:0000313" key="3">
    <source>
        <dbReference type="EMBL" id="KAA0196071.1"/>
    </source>
</evidence>
<dbReference type="SUPFAM" id="SSF48464">
    <property type="entry name" value="ENTH/VHS domain"/>
    <property type="match status" value="1"/>
</dbReference>
<gene>
    <name evidence="3" type="ORF">FBUS_08930</name>
</gene>
<dbReference type="PROSITE" id="PS50179">
    <property type="entry name" value="VHS"/>
    <property type="match status" value="1"/>
</dbReference>
<name>A0A8E0S3P7_9TREM</name>
<evidence type="ECO:0000256" key="1">
    <source>
        <dbReference type="SAM" id="SignalP"/>
    </source>
</evidence>
<feature type="domain" description="VHS" evidence="2">
    <location>
        <begin position="16"/>
        <end position="66"/>
    </location>
</feature>
<evidence type="ECO:0000259" key="2">
    <source>
        <dbReference type="PROSITE" id="PS50179"/>
    </source>
</evidence>
<keyword evidence="4" id="KW-1185">Reference proteome</keyword>
<dbReference type="Pfam" id="PF00790">
    <property type="entry name" value="VHS"/>
    <property type="match status" value="1"/>
</dbReference>
<dbReference type="InterPro" id="IPR002014">
    <property type="entry name" value="VHS_dom"/>
</dbReference>
<comment type="caution">
    <text evidence="3">The sequence shown here is derived from an EMBL/GenBank/DDBJ whole genome shotgun (WGS) entry which is preliminary data.</text>
</comment>
<reference evidence="3" key="1">
    <citation type="submission" date="2019-05" db="EMBL/GenBank/DDBJ databases">
        <title>Annotation for the trematode Fasciolopsis buski.</title>
        <authorList>
            <person name="Choi Y.-J."/>
        </authorList>
    </citation>
    <scope>NUCLEOTIDE SEQUENCE</scope>
    <source>
        <strain evidence="3">HT</strain>
        <tissue evidence="3">Whole worm</tissue>
    </source>
</reference>
<dbReference type="GO" id="GO:0043130">
    <property type="term" value="F:ubiquitin binding"/>
    <property type="evidence" value="ECO:0007669"/>
    <property type="project" value="InterPro"/>
</dbReference>
<feature type="chain" id="PRO_5034702188" evidence="1">
    <location>
        <begin position="19"/>
        <end position="80"/>
    </location>
</feature>